<proteinExistence type="predicted"/>
<dbReference type="KEGG" id="alp:LPB137_09205"/>
<dbReference type="NCBIfam" id="TIGR03605">
    <property type="entry name" value="antibiot_sagB"/>
    <property type="match status" value="1"/>
</dbReference>
<dbReference type="InterPro" id="IPR000415">
    <property type="entry name" value="Nitroreductase-like"/>
</dbReference>
<accession>A0A1P8KN71</accession>
<dbReference type="Gene3D" id="3.40.109.10">
    <property type="entry name" value="NADH Oxidase"/>
    <property type="match status" value="2"/>
</dbReference>
<dbReference type="PANTHER" id="PTHR42741">
    <property type="entry name" value="NITROREDUCTASE FAMILY PROTEIN"/>
    <property type="match status" value="1"/>
</dbReference>
<dbReference type="STRING" id="1850254.LPB137_09205"/>
<protein>
    <recommendedName>
        <fullName evidence="3">Nitroreductase domain-containing protein</fullName>
    </recommendedName>
</protein>
<dbReference type="PANTHER" id="PTHR42741:SF3">
    <property type="entry name" value="NITROREDUCTASE FAMILY PROTEIN"/>
    <property type="match status" value="1"/>
</dbReference>
<evidence type="ECO:0000313" key="1">
    <source>
        <dbReference type="EMBL" id="APW66017.1"/>
    </source>
</evidence>
<dbReference type="RefSeq" id="WP_076087299.1">
    <property type="nucleotide sequence ID" value="NZ_CP019070.1"/>
</dbReference>
<dbReference type="SUPFAM" id="SSF55469">
    <property type="entry name" value="FMN-dependent nitroreductase-like"/>
    <property type="match status" value="1"/>
</dbReference>
<name>A0A1P8KN71_9BACT</name>
<gene>
    <name evidence="1" type="ORF">LPB137_09205</name>
</gene>
<dbReference type="GO" id="GO:0016491">
    <property type="term" value="F:oxidoreductase activity"/>
    <property type="evidence" value="ECO:0007669"/>
    <property type="project" value="InterPro"/>
</dbReference>
<organism evidence="1 2">
    <name type="scientific">Poseidonibacter parvus</name>
    <dbReference type="NCBI Taxonomy" id="1850254"/>
    <lineage>
        <taxon>Bacteria</taxon>
        <taxon>Pseudomonadati</taxon>
        <taxon>Campylobacterota</taxon>
        <taxon>Epsilonproteobacteria</taxon>
        <taxon>Campylobacterales</taxon>
        <taxon>Arcobacteraceae</taxon>
        <taxon>Poseidonibacter</taxon>
    </lineage>
</organism>
<keyword evidence="2" id="KW-1185">Reference proteome</keyword>
<evidence type="ECO:0000313" key="2">
    <source>
        <dbReference type="Proteomes" id="UP000186074"/>
    </source>
</evidence>
<sequence length="523" mass="60194">MNNNLQMVYTYHNETKHSQQRYARSLGYMDWATQPDPYRIYLDTKTTKLPLSFDNNTLEYSQIFQKPKDKSLCAPLCIEAISQFFQFSLGLAAIKEYETQSWALRCNASSGNLQPSEAYILSNDIQGLVDGLHHYSPKNHELEQLSSAKELPIPKNTFLVSLSSIVWREAWKYGERSWRYTQLDCGHALKALEVSASILGWKIEVLNVKDSQLEKFLGLDQKHRYIKEERELADMLILVSFDDSNIDTKNINLDEIQSKLQEEYEGKANQLSLSWHKWDILEKIEDSTLSEDLEIKAFTNTKYEENPHRQPSFTAKDVVLKRRSAQVMDKDDCTITKKEFETIIGSIKSHDSSVHLVMFIHSVEELDAGLYILVRNKEHKEQLQSLLKEEFLWETVDTNSGELYKLEEGNFKFLAKAISCDQDIASHGAFSLGMLCEFMNPLEKHGPSKYKQLYWECGAIGQQLYLETTSLQLSATGIGCFLDDILHGTIGLKTNHFQSLYHFTIGRGLVDSRLTTKDPYTKR</sequence>
<evidence type="ECO:0008006" key="3">
    <source>
        <dbReference type="Google" id="ProtNLM"/>
    </source>
</evidence>
<dbReference type="InterPro" id="IPR020051">
    <property type="entry name" value="SagB-type_dehydrogenase"/>
</dbReference>
<reference evidence="1 2" key="1">
    <citation type="submission" date="2017-01" db="EMBL/GenBank/DDBJ databases">
        <title>Genome sequencing of Arcobacter sp. LPB0137.</title>
        <authorList>
            <person name="Lee G.-W."/>
            <person name="Yi H."/>
        </authorList>
    </citation>
    <scope>NUCLEOTIDE SEQUENCE [LARGE SCALE GENOMIC DNA]</scope>
    <source>
        <strain evidence="1 2">LPB0137</strain>
    </source>
</reference>
<dbReference type="EMBL" id="CP019070">
    <property type="protein sequence ID" value="APW66017.1"/>
    <property type="molecule type" value="Genomic_DNA"/>
</dbReference>
<dbReference type="Proteomes" id="UP000186074">
    <property type="component" value="Chromosome"/>
</dbReference>
<dbReference type="CDD" id="cd02142">
    <property type="entry name" value="McbC_SagB-like_oxidoreductase"/>
    <property type="match status" value="1"/>
</dbReference>
<dbReference type="OrthoDB" id="9801593at2"/>
<dbReference type="AlphaFoldDB" id="A0A1P8KN71"/>